<dbReference type="Proteomes" id="UP001061298">
    <property type="component" value="Chromosome"/>
</dbReference>
<dbReference type="PANTHER" id="PTHR30466:SF1">
    <property type="entry name" value="FMN REDUCTASE (NADH) RUTF"/>
    <property type="match status" value="1"/>
</dbReference>
<dbReference type="InterPro" id="IPR012349">
    <property type="entry name" value="Split_barrel_FMN-bd"/>
</dbReference>
<evidence type="ECO:0000313" key="4">
    <source>
        <dbReference type="Proteomes" id="UP001061298"/>
    </source>
</evidence>
<dbReference type="SMART" id="SM00903">
    <property type="entry name" value="Flavin_Reduct"/>
    <property type="match status" value="1"/>
</dbReference>
<proteinExistence type="predicted"/>
<reference evidence="3" key="1">
    <citation type="submission" date="2022-10" db="EMBL/GenBank/DDBJ databases">
        <authorList>
            <person name="Mo P."/>
        </authorList>
    </citation>
    <scope>NUCLEOTIDE SEQUENCE</scope>
    <source>
        <strain evidence="3">HUAS 13-4</strain>
    </source>
</reference>
<feature type="domain" description="Flavin reductase like" evidence="2">
    <location>
        <begin position="21"/>
        <end position="166"/>
    </location>
</feature>
<gene>
    <name evidence="3" type="ORF">N8I84_14765</name>
</gene>
<dbReference type="RefSeq" id="WP_263229966.1">
    <property type="nucleotide sequence ID" value="NZ_CP106793.1"/>
</dbReference>
<dbReference type="PANTHER" id="PTHR30466">
    <property type="entry name" value="FLAVIN REDUCTASE"/>
    <property type="match status" value="1"/>
</dbReference>
<evidence type="ECO:0000259" key="2">
    <source>
        <dbReference type="SMART" id="SM00903"/>
    </source>
</evidence>
<dbReference type="SUPFAM" id="SSF50475">
    <property type="entry name" value="FMN-binding split barrel"/>
    <property type="match status" value="1"/>
</dbReference>
<evidence type="ECO:0000256" key="1">
    <source>
        <dbReference type="ARBA" id="ARBA00023002"/>
    </source>
</evidence>
<sequence length="168" mass="17812">MTVEALARPSLIGNQEFRDAMALLAAPVTVVTTVDAVGRRRGFTASAVSSVSMDPPLLSVGLARTSSCHDDLLAAPEFVVNVLAGHQQDVARGFARQGQDRFAQGTFAEWPGTGLPYLPDALMTLHCRLDQVVEAGDHVLVLGAICGTRTSAPGKALVWYDRAFHTPG</sequence>
<dbReference type="InterPro" id="IPR050268">
    <property type="entry name" value="NADH-dep_flavin_reductase"/>
</dbReference>
<evidence type="ECO:0000313" key="3">
    <source>
        <dbReference type="EMBL" id="UXY19849.1"/>
    </source>
</evidence>
<dbReference type="InterPro" id="IPR002563">
    <property type="entry name" value="Flavin_Rdtase-like_dom"/>
</dbReference>
<accession>A0ABY6DZJ8</accession>
<dbReference type="Gene3D" id="2.30.110.10">
    <property type="entry name" value="Electron Transport, Fmn-binding Protein, Chain A"/>
    <property type="match status" value="1"/>
</dbReference>
<keyword evidence="1" id="KW-0560">Oxidoreductase</keyword>
<dbReference type="Pfam" id="PF01613">
    <property type="entry name" value="Flavin_Reduct"/>
    <property type="match status" value="1"/>
</dbReference>
<protein>
    <submittedName>
        <fullName evidence="3">Flavin reductase family protein</fullName>
    </submittedName>
</protein>
<name>A0ABY6DZJ8_9ACTN</name>
<dbReference type="EMBL" id="CP106793">
    <property type="protein sequence ID" value="UXY19849.1"/>
    <property type="molecule type" value="Genomic_DNA"/>
</dbReference>
<keyword evidence="4" id="KW-1185">Reference proteome</keyword>
<organism evidence="3 4">
    <name type="scientific">Streptomyces cynarae</name>
    <dbReference type="NCBI Taxonomy" id="2981134"/>
    <lineage>
        <taxon>Bacteria</taxon>
        <taxon>Bacillati</taxon>
        <taxon>Actinomycetota</taxon>
        <taxon>Actinomycetes</taxon>
        <taxon>Kitasatosporales</taxon>
        <taxon>Streptomycetaceae</taxon>
        <taxon>Streptomyces</taxon>
    </lineage>
</organism>